<dbReference type="EMBL" id="JAAXLA010000003">
    <property type="protein sequence ID" value="NMH96188.1"/>
    <property type="molecule type" value="Genomic_DNA"/>
</dbReference>
<evidence type="ECO:0000256" key="1">
    <source>
        <dbReference type="ARBA" id="ARBA00022801"/>
    </source>
</evidence>
<feature type="region of interest" description="Disordered" evidence="3">
    <location>
        <begin position="463"/>
        <end position="483"/>
    </location>
</feature>
<evidence type="ECO:0000313" key="6">
    <source>
        <dbReference type="Proteomes" id="UP000820669"/>
    </source>
</evidence>
<comment type="caution">
    <text evidence="5">The sequence shown here is derived from an EMBL/GenBank/DDBJ whole genome shotgun (WGS) entry which is preliminary data.</text>
</comment>
<accession>A0ABX1S3P8</accession>
<organism evidence="5 6">
    <name type="scientific">Pseudonocardia acidicola</name>
    <dbReference type="NCBI Taxonomy" id="2724939"/>
    <lineage>
        <taxon>Bacteria</taxon>
        <taxon>Bacillati</taxon>
        <taxon>Actinomycetota</taxon>
        <taxon>Actinomycetes</taxon>
        <taxon>Pseudonocardiales</taxon>
        <taxon>Pseudonocardiaceae</taxon>
        <taxon>Pseudonocardia</taxon>
    </lineage>
</organism>
<proteinExistence type="predicted"/>
<gene>
    <name evidence="5" type="ORF">HF526_02450</name>
</gene>
<evidence type="ECO:0000313" key="5">
    <source>
        <dbReference type="EMBL" id="NMH96188.1"/>
    </source>
</evidence>
<reference evidence="5 6" key="1">
    <citation type="submission" date="2020-04" db="EMBL/GenBank/DDBJ databases">
        <authorList>
            <person name="Klaysubun C."/>
            <person name="Duangmal K."/>
            <person name="Lipun K."/>
        </authorList>
    </citation>
    <scope>NUCLEOTIDE SEQUENCE [LARGE SCALE GENOMIC DNA]</scope>
    <source>
        <strain evidence="5 6">K10HN5</strain>
    </source>
</reference>
<dbReference type="RefSeq" id="WP_169379559.1">
    <property type="nucleotide sequence ID" value="NZ_JAAXLA010000003.1"/>
</dbReference>
<dbReference type="PANTHER" id="PTHR31956:SF8">
    <property type="entry name" value="ACID PHOSPHATASE PHOA (AFU_ORTHOLOGUE AFUA_1G03570)"/>
    <property type="match status" value="1"/>
</dbReference>
<sequence>MLRNAFGRRGRRLAVAATMAVATIVATLTATSGTALAGDGRPAAPRIGHVWTIILENKSYESTFTGLNQNDYLWKTLPSYGLLLRQYYGTGHYSLDNYISLVSGQSPAPDNQNDCPQYKDVQPGSPAVDGQVHVSSGCVYPASVPTLFNQLDEKKVSWKIYAQDMGKTPSRENAYQCGIPGSPTGAGVPDPSGATAEDQYVAKHNPAPWFHSLIDKPADCARVVPLDGLPATAGHPAASGLAQDLASEATTPRFSWITPDNCSDAHDATCKGDNLSGDPNNHQGGLYAADLFLQRVIPQIMKSPAFQHDGMIQILFDEAFPPYKMYGNSIADFTGNGTASLNTPTDTAQSVVACCNELPGPNTAQPGFQAFGQDTTPGGGITGAVFISRFIRPGSVTDQPYNHYSWLRSMEDLYGISHGGSDGDGHLGYAAAQGLRPFGPDVYNNPDGRALRPAASGTAVYPATASSQDAENPVVTAPAVPVK</sequence>
<dbReference type="Pfam" id="PF04185">
    <property type="entry name" value="Phosphoesterase"/>
    <property type="match status" value="1"/>
</dbReference>
<dbReference type="Gene3D" id="3.40.720.10">
    <property type="entry name" value="Alkaline Phosphatase, subunit A"/>
    <property type="match status" value="1"/>
</dbReference>
<dbReference type="InterPro" id="IPR007312">
    <property type="entry name" value="Phosphoesterase"/>
</dbReference>
<name>A0ABX1S3P8_9PSEU</name>
<evidence type="ECO:0000256" key="2">
    <source>
        <dbReference type="ARBA" id="ARBA00023026"/>
    </source>
</evidence>
<dbReference type="PANTHER" id="PTHR31956">
    <property type="entry name" value="NON-SPECIFIC PHOSPHOLIPASE C4-RELATED"/>
    <property type="match status" value="1"/>
</dbReference>
<evidence type="ECO:0000256" key="4">
    <source>
        <dbReference type="SAM" id="SignalP"/>
    </source>
</evidence>
<feature type="chain" id="PRO_5045539498" evidence="4">
    <location>
        <begin position="38"/>
        <end position="483"/>
    </location>
</feature>
<keyword evidence="1" id="KW-0378">Hydrolase</keyword>
<keyword evidence="4" id="KW-0732">Signal</keyword>
<keyword evidence="2" id="KW-0843">Virulence</keyword>
<keyword evidence="6" id="KW-1185">Reference proteome</keyword>
<protein>
    <submittedName>
        <fullName evidence="5">Phosphoesterase</fullName>
    </submittedName>
</protein>
<dbReference type="InterPro" id="IPR017850">
    <property type="entry name" value="Alkaline_phosphatase_core_sf"/>
</dbReference>
<dbReference type="Proteomes" id="UP000820669">
    <property type="component" value="Unassembled WGS sequence"/>
</dbReference>
<evidence type="ECO:0000256" key="3">
    <source>
        <dbReference type="SAM" id="MobiDB-lite"/>
    </source>
</evidence>
<feature type="signal peptide" evidence="4">
    <location>
        <begin position="1"/>
        <end position="37"/>
    </location>
</feature>